<organism evidence="1 2">
    <name type="scientific">Planococcus wigleyi</name>
    <dbReference type="NCBI Taxonomy" id="2762216"/>
    <lineage>
        <taxon>Bacteria</taxon>
        <taxon>Bacillati</taxon>
        <taxon>Bacillota</taxon>
        <taxon>Bacilli</taxon>
        <taxon>Bacillales</taxon>
        <taxon>Caryophanaceae</taxon>
        <taxon>Planococcus</taxon>
    </lineage>
</organism>
<accession>A0ABR8WEN0</accession>
<evidence type="ECO:0008006" key="3">
    <source>
        <dbReference type="Google" id="ProtNLM"/>
    </source>
</evidence>
<comment type="caution">
    <text evidence="1">The sequence shown here is derived from an EMBL/GenBank/DDBJ whole genome shotgun (WGS) entry which is preliminary data.</text>
</comment>
<dbReference type="RefSeq" id="WP_191715684.1">
    <property type="nucleotide sequence ID" value="NZ_JACSPU010000004.1"/>
</dbReference>
<reference evidence="1 2" key="1">
    <citation type="submission" date="2020-08" db="EMBL/GenBank/DDBJ databases">
        <title>A Genomic Blueprint of the Chicken Gut Microbiome.</title>
        <authorList>
            <person name="Gilroy R."/>
            <person name="Ravi A."/>
            <person name="Getino M."/>
            <person name="Pursley I."/>
            <person name="Horton D.L."/>
            <person name="Alikhan N.-F."/>
            <person name="Baker D."/>
            <person name="Gharbi K."/>
            <person name="Hall N."/>
            <person name="Watson M."/>
            <person name="Adriaenssens E.M."/>
            <person name="Foster-Nyarko E."/>
            <person name="Jarju S."/>
            <person name="Secka A."/>
            <person name="Antonio M."/>
            <person name="Oren A."/>
            <person name="Chaudhuri R."/>
            <person name="La Ragione R.M."/>
            <person name="Hildebrand F."/>
            <person name="Pallen M.J."/>
        </authorList>
    </citation>
    <scope>NUCLEOTIDE SEQUENCE [LARGE SCALE GENOMIC DNA]</scope>
    <source>
        <strain evidence="1 2">Sa1BUA13</strain>
    </source>
</reference>
<name>A0ABR8WEN0_9BACL</name>
<proteinExistence type="predicted"/>
<dbReference type="Proteomes" id="UP000658980">
    <property type="component" value="Unassembled WGS sequence"/>
</dbReference>
<gene>
    <name evidence="1" type="ORF">H9630_11770</name>
</gene>
<protein>
    <recommendedName>
        <fullName evidence="3">Lipoprotein</fullName>
    </recommendedName>
</protein>
<dbReference type="PROSITE" id="PS51257">
    <property type="entry name" value="PROKAR_LIPOPROTEIN"/>
    <property type="match status" value="1"/>
</dbReference>
<dbReference type="EMBL" id="JACSPU010000004">
    <property type="protein sequence ID" value="MBD8015494.1"/>
    <property type="molecule type" value="Genomic_DNA"/>
</dbReference>
<sequence length="109" mass="11888">MKRIFSIVMLSLMLAACSEETGSYAMIVVMNDSEYGGTEETLDGYEMDKIIGTITKKVPADVFPANNQSNVFEAGTTVYSVKGENAFVIAEEPDGQKHLMQRAPSANNK</sequence>
<keyword evidence="2" id="KW-1185">Reference proteome</keyword>
<evidence type="ECO:0000313" key="2">
    <source>
        <dbReference type="Proteomes" id="UP000658980"/>
    </source>
</evidence>
<evidence type="ECO:0000313" key="1">
    <source>
        <dbReference type="EMBL" id="MBD8015494.1"/>
    </source>
</evidence>